<evidence type="ECO:0000313" key="3">
    <source>
        <dbReference type="EMBL" id="MBD8490039.1"/>
    </source>
</evidence>
<proteinExistence type="predicted"/>
<evidence type="ECO:0000313" key="4">
    <source>
        <dbReference type="Proteomes" id="UP000647133"/>
    </source>
</evidence>
<dbReference type="SUPFAM" id="SSF53756">
    <property type="entry name" value="UDP-Glycosyltransferase/glycogen phosphorylase"/>
    <property type="match status" value="1"/>
</dbReference>
<evidence type="ECO:0000259" key="2">
    <source>
        <dbReference type="Pfam" id="PF00534"/>
    </source>
</evidence>
<dbReference type="Proteomes" id="UP000647133">
    <property type="component" value="Unassembled WGS sequence"/>
</dbReference>
<accession>A0ABR9AQZ0</accession>
<dbReference type="Pfam" id="PF00534">
    <property type="entry name" value="Glycos_transf_1"/>
    <property type="match status" value="1"/>
</dbReference>
<keyword evidence="4" id="KW-1185">Reference proteome</keyword>
<protein>
    <submittedName>
        <fullName evidence="3">Glycosyltransferase</fullName>
    </submittedName>
</protein>
<name>A0ABR9AQZ0_9BACT</name>
<evidence type="ECO:0000256" key="1">
    <source>
        <dbReference type="ARBA" id="ARBA00022679"/>
    </source>
</evidence>
<feature type="domain" description="Glycosyl transferase family 1" evidence="2">
    <location>
        <begin position="163"/>
        <end position="321"/>
    </location>
</feature>
<organism evidence="3 4">
    <name type="scientific">Echinicola arenosa</name>
    <dbReference type="NCBI Taxonomy" id="2774144"/>
    <lineage>
        <taxon>Bacteria</taxon>
        <taxon>Pseudomonadati</taxon>
        <taxon>Bacteroidota</taxon>
        <taxon>Cytophagia</taxon>
        <taxon>Cytophagales</taxon>
        <taxon>Cyclobacteriaceae</taxon>
        <taxon>Echinicola</taxon>
    </lineage>
</organism>
<dbReference type="InterPro" id="IPR001296">
    <property type="entry name" value="Glyco_trans_1"/>
</dbReference>
<dbReference type="Gene3D" id="3.40.50.2000">
    <property type="entry name" value="Glycogen Phosphorylase B"/>
    <property type="match status" value="1"/>
</dbReference>
<keyword evidence="1" id="KW-0808">Transferase</keyword>
<dbReference type="RefSeq" id="WP_192010922.1">
    <property type="nucleotide sequence ID" value="NZ_JACYTQ010000005.1"/>
</dbReference>
<dbReference type="EMBL" id="JACYTQ010000005">
    <property type="protein sequence ID" value="MBD8490039.1"/>
    <property type="molecule type" value="Genomic_DNA"/>
</dbReference>
<dbReference type="PANTHER" id="PTHR46401:SF2">
    <property type="entry name" value="GLYCOSYLTRANSFERASE WBBK-RELATED"/>
    <property type="match status" value="1"/>
</dbReference>
<dbReference type="PANTHER" id="PTHR46401">
    <property type="entry name" value="GLYCOSYLTRANSFERASE WBBK-RELATED"/>
    <property type="match status" value="1"/>
</dbReference>
<gene>
    <name evidence="3" type="ORF">IFO69_14880</name>
</gene>
<sequence>MHIVFNPPLNKENKYIHIMVSPLNSAGFQVHELDTILSSADHFKRIQLVHLNWFENLDDRSQTKAIKSFFRKLTVLTAIRLAGKKLVWTQHNRVSHEKKTGKLSQTLTQLLIKWADAIIIHSEISRAMLVQQHPKSASKIHYIPHPDFIGSYGPVINKPKPSNQALQLLFLGAVKPYKNIELLIETVGKFGDEVELTIAGKPKTKDYYHQLSALAKPYPNVRLKLQFIPDEQLPKLIGQADLLILPYDLNSSLNSGTVILAFSYKKTVICPEIGTLVDMKRVNESFFSYRYQSEQDHQEQLHLMVKKAIKTKAEQPNRLEEMGVKMYHYLKHHQSKEMVGKQLLQVYKELLNTPQ</sequence>
<comment type="caution">
    <text evidence="3">The sequence shown here is derived from an EMBL/GenBank/DDBJ whole genome shotgun (WGS) entry which is preliminary data.</text>
</comment>
<reference evidence="3 4" key="1">
    <citation type="submission" date="2020-09" db="EMBL/GenBank/DDBJ databases">
        <title>Echinicola sp. CAU 1574 isolated from sand of Sido Beach.</title>
        <authorList>
            <person name="Kim W."/>
        </authorList>
    </citation>
    <scope>NUCLEOTIDE SEQUENCE [LARGE SCALE GENOMIC DNA]</scope>
    <source>
        <strain evidence="3 4">CAU 1574</strain>
    </source>
</reference>